<reference evidence="1" key="1">
    <citation type="journal article" date="2014" name="Genome Biol. Evol.">
        <title>Pangenome evidence for extensive interdomain horizontal transfer affecting lineage core and shell genes in uncultured planktonic thaumarchaeota and euryarchaeota.</title>
        <authorList>
            <person name="Deschamps P."/>
            <person name="Zivanovic Y."/>
            <person name="Moreira D."/>
            <person name="Rodriguez-Valera F."/>
            <person name="Lopez-Garcia P."/>
        </authorList>
    </citation>
    <scope>NUCLEOTIDE SEQUENCE</scope>
</reference>
<sequence length="112" mass="12252">MHAVGIRLEPGDHMIYRSNGGGGFGNPLDRDPERVSADVELGWISSEKASAVYGVVLCTNELEKNRYIIDWNATTVMREQRADETRVRGYGPGEVHPLGEIIQVAEAALAAE</sequence>
<dbReference type="AlphaFoldDB" id="A0A075GC80"/>
<name>A0A075GC80_9EURY</name>
<evidence type="ECO:0000313" key="1">
    <source>
        <dbReference type="EMBL" id="AIF00900.1"/>
    </source>
</evidence>
<organism evidence="1">
    <name type="scientific">uncultured marine group II/III euryarchaeote KM3_13_D07</name>
    <dbReference type="NCBI Taxonomy" id="1457872"/>
    <lineage>
        <taxon>Archaea</taxon>
        <taxon>Methanobacteriati</taxon>
        <taxon>Methanobacteriota</taxon>
        <taxon>environmental samples</taxon>
    </lineage>
</organism>
<proteinExistence type="predicted"/>
<dbReference type="EMBL" id="KF900605">
    <property type="protein sequence ID" value="AIF00900.1"/>
    <property type="molecule type" value="Genomic_DNA"/>
</dbReference>
<protein>
    <submittedName>
        <fullName evidence="1">N-methylhydantoinase B/acetone carboxylase, alpha subunit</fullName>
    </submittedName>
</protein>
<accession>A0A075GC80</accession>